<organism evidence="1 2">
    <name type="scientific">Cirrhinus molitorella</name>
    <name type="common">mud carp</name>
    <dbReference type="NCBI Taxonomy" id="172907"/>
    <lineage>
        <taxon>Eukaryota</taxon>
        <taxon>Metazoa</taxon>
        <taxon>Chordata</taxon>
        <taxon>Craniata</taxon>
        <taxon>Vertebrata</taxon>
        <taxon>Euteleostomi</taxon>
        <taxon>Actinopterygii</taxon>
        <taxon>Neopterygii</taxon>
        <taxon>Teleostei</taxon>
        <taxon>Ostariophysi</taxon>
        <taxon>Cypriniformes</taxon>
        <taxon>Cyprinidae</taxon>
        <taxon>Labeoninae</taxon>
        <taxon>Labeonini</taxon>
        <taxon>Cirrhinus</taxon>
    </lineage>
</organism>
<keyword evidence="2" id="KW-1185">Reference proteome</keyword>
<dbReference type="PANTHER" id="PTHR33104">
    <property type="entry name" value="SI:DKEY-29D5.2"/>
    <property type="match status" value="1"/>
</dbReference>
<proteinExistence type="predicted"/>
<reference evidence="1 2" key="1">
    <citation type="submission" date="2023-09" db="EMBL/GenBank/DDBJ databases">
        <authorList>
            <person name="Wang M."/>
        </authorList>
    </citation>
    <scope>NUCLEOTIDE SEQUENCE [LARGE SCALE GENOMIC DNA]</scope>
    <source>
        <strain evidence="1">GT-2023</strain>
        <tissue evidence="1">Liver</tissue>
    </source>
</reference>
<evidence type="ECO:0000313" key="1">
    <source>
        <dbReference type="EMBL" id="KAL1272954.1"/>
    </source>
</evidence>
<dbReference type="Proteomes" id="UP001558613">
    <property type="component" value="Unassembled WGS sequence"/>
</dbReference>
<gene>
    <name evidence="1" type="ORF">QQF64_028816</name>
</gene>
<evidence type="ECO:0000313" key="2">
    <source>
        <dbReference type="Proteomes" id="UP001558613"/>
    </source>
</evidence>
<comment type="caution">
    <text evidence="1">The sequence shown here is derived from an EMBL/GenBank/DDBJ whole genome shotgun (WGS) entry which is preliminary data.</text>
</comment>
<sequence length="177" mass="20375">MTKGGKTDMITIQAMAWNQRKIEQLAKALSLRFQKAKAKIQEESLNLDAIKTELAVTHDTLKDWTNEIQQWADTATSENASSEQGLQKTIETLYVSIKQRKQDLYRESDGNKRRHKLRRKILEEKDKFCAAIDDYNRAATEKLPSADTILAGDSYAWPWVLNEHDNLATKKKRHLTS</sequence>
<protein>
    <submittedName>
        <fullName evidence="1">Uncharacterized protein</fullName>
    </submittedName>
</protein>
<dbReference type="EMBL" id="JAYMGO010000006">
    <property type="protein sequence ID" value="KAL1272954.1"/>
    <property type="molecule type" value="Genomic_DNA"/>
</dbReference>
<accession>A0ABR3N7N3</accession>
<dbReference type="PANTHER" id="PTHR33104:SF2">
    <property type="entry name" value="CXC3 LIKE CYSTEINE CLUSTER DOMAIN-CONTAINING PROTEIN"/>
    <property type="match status" value="1"/>
</dbReference>
<name>A0ABR3N7N3_9TELE</name>